<proteinExistence type="predicted"/>
<evidence type="ECO:0000313" key="2">
    <source>
        <dbReference type="EMBL" id="BBI54154.1"/>
    </source>
</evidence>
<gene>
    <name evidence="2" type="ORF">HORIV_65750</name>
</gene>
<protein>
    <submittedName>
        <fullName evidence="2">Uncharacterized protein</fullName>
    </submittedName>
</protein>
<reference evidence="3" key="1">
    <citation type="journal article" date="2019" name="Microbiol. Resour. Announc.">
        <title>Complete Genome Sequence of Halomonas olivaria, a Moderately Halophilic Bacterium Isolated from Olive Processing Effluents, Obtained by Nanopore Sequencing.</title>
        <authorList>
            <person name="Nagata S."/>
            <person name="Ii K.M."/>
            <person name="Tsukimi T."/>
            <person name="Miura M.C."/>
            <person name="Galipon J."/>
            <person name="Arakawa K."/>
        </authorList>
    </citation>
    <scope>NUCLEOTIDE SEQUENCE [LARGE SCALE GENOMIC DNA]</scope>
    <source>
        <strain evidence="3">TYRC17</strain>
    </source>
</reference>
<dbReference type="EMBL" id="AP019416">
    <property type="protein sequence ID" value="BBI54154.1"/>
    <property type="molecule type" value="Genomic_DNA"/>
</dbReference>
<name>A0ABN5X4H1_9GAMM</name>
<evidence type="ECO:0000256" key="1">
    <source>
        <dbReference type="ARBA" id="ARBA00022801"/>
    </source>
</evidence>
<dbReference type="InterPro" id="IPR003801">
    <property type="entry name" value="GTP_cyclohydrolase_FolE2/MptA"/>
</dbReference>
<dbReference type="Pfam" id="PF02649">
    <property type="entry name" value="GCHY-1"/>
    <property type="match status" value="1"/>
</dbReference>
<evidence type="ECO:0000313" key="3">
    <source>
        <dbReference type="Proteomes" id="UP000289555"/>
    </source>
</evidence>
<organism evidence="2 3">
    <name type="scientific">Vreelandella olivaria</name>
    <dbReference type="NCBI Taxonomy" id="390919"/>
    <lineage>
        <taxon>Bacteria</taxon>
        <taxon>Pseudomonadati</taxon>
        <taxon>Pseudomonadota</taxon>
        <taxon>Gammaproteobacteria</taxon>
        <taxon>Oceanospirillales</taxon>
        <taxon>Halomonadaceae</taxon>
        <taxon>Vreelandella</taxon>
    </lineage>
</organism>
<accession>A0ABN5X4H1</accession>
<dbReference type="Proteomes" id="UP000289555">
    <property type="component" value="Chromosome"/>
</dbReference>
<keyword evidence="3" id="KW-1185">Reference proteome</keyword>
<keyword evidence="1" id="KW-0378">Hydrolase</keyword>
<dbReference type="PANTHER" id="PTHR36445:SF1">
    <property type="entry name" value="GTP CYCLOHYDROLASE MPTA"/>
    <property type="match status" value="1"/>
</dbReference>
<dbReference type="PANTHER" id="PTHR36445">
    <property type="entry name" value="GTP CYCLOHYDROLASE MPTA"/>
    <property type="match status" value="1"/>
</dbReference>
<dbReference type="Gene3D" id="3.10.270.10">
    <property type="entry name" value="Urate Oxidase"/>
    <property type="match status" value="1"/>
</dbReference>
<sequence length="79" mass="8311">MTVLTLPDVASQTTRLTSTLTWVGMEGIALPIQFGTRSLTAKLDAGVSLDDADARGIHMSRLYLGLSSLEDAAPHLANG</sequence>